<evidence type="ECO:0000313" key="2">
    <source>
        <dbReference type="EMBL" id="MDV2078919.1"/>
    </source>
</evidence>
<comment type="caution">
    <text evidence="2">The sequence shown here is derived from an EMBL/GenBank/DDBJ whole genome shotgun (WGS) entry which is preliminary data.</text>
</comment>
<proteinExistence type="predicted"/>
<sequence>MKIHMALQKVSGICFAAPFKILSLLLMFIGGCASHGDYVYLYDVYKEYAYRLQERDYGYIMEDALSSSMSNRGLEDPKEFSDYYPVLSDLPDILVKKTAHYELRDGGFGCLTLNGFDRFDRPAVIKMEFKREQERWKLDYVSVDYLDSPAGFIEAAVCPKRRA</sequence>
<evidence type="ECO:0008006" key="4">
    <source>
        <dbReference type="Google" id="ProtNLM"/>
    </source>
</evidence>
<name>A0ABU3VXC0_9GAMM</name>
<feature type="transmembrane region" description="Helical" evidence="1">
    <location>
        <begin position="12"/>
        <end position="31"/>
    </location>
</feature>
<evidence type="ECO:0000256" key="1">
    <source>
        <dbReference type="SAM" id="Phobius"/>
    </source>
</evidence>
<dbReference type="Proteomes" id="UP001269819">
    <property type="component" value="Unassembled WGS sequence"/>
</dbReference>
<keyword evidence="3" id="KW-1185">Reference proteome</keyword>
<keyword evidence="1" id="KW-0472">Membrane</keyword>
<evidence type="ECO:0000313" key="3">
    <source>
        <dbReference type="Proteomes" id="UP001269819"/>
    </source>
</evidence>
<dbReference type="PROSITE" id="PS51257">
    <property type="entry name" value="PROKAR_LIPOPROTEIN"/>
    <property type="match status" value="1"/>
</dbReference>
<dbReference type="RefSeq" id="WP_316973581.1">
    <property type="nucleotide sequence ID" value="NZ_JAWIIJ010000005.1"/>
</dbReference>
<keyword evidence="1" id="KW-1133">Transmembrane helix</keyword>
<reference evidence="2 3" key="1">
    <citation type="submission" date="2023-10" db="EMBL/GenBank/DDBJ databases">
        <title>Characteristics and mechanism of a salt-tolerant marine origin heterotrophic nitrifying- aerobic denitrifying bacteria Marinobacter xestospongiae HN1.</title>
        <authorList>
            <person name="Qi R."/>
        </authorList>
    </citation>
    <scope>NUCLEOTIDE SEQUENCE [LARGE SCALE GENOMIC DNA]</scope>
    <source>
        <strain evidence="2 3">HN1</strain>
    </source>
</reference>
<gene>
    <name evidence="2" type="ORF">RYS15_09485</name>
</gene>
<organism evidence="2 3">
    <name type="scientific">Marinobacter xestospongiae</name>
    <dbReference type="NCBI Taxonomy" id="994319"/>
    <lineage>
        <taxon>Bacteria</taxon>
        <taxon>Pseudomonadati</taxon>
        <taxon>Pseudomonadota</taxon>
        <taxon>Gammaproteobacteria</taxon>
        <taxon>Pseudomonadales</taxon>
        <taxon>Marinobacteraceae</taxon>
        <taxon>Marinobacter</taxon>
    </lineage>
</organism>
<keyword evidence="1" id="KW-0812">Transmembrane</keyword>
<accession>A0ABU3VXC0</accession>
<protein>
    <recommendedName>
        <fullName evidence="4">DUF3828 domain-containing protein</fullName>
    </recommendedName>
</protein>
<dbReference type="EMBL" id="JAWIIJ010000005">
    <property type="protein sequence ID" value="MDV2078919.1"/>
    <property type="molecule type" value="Genomic_DNA"/>
</dbReference>